<sequence>ILYAYYRRRADRETDIEGAVVLEDIRGGGESLVDSTPVLELVEVVGRLVEVAERGGSEAAAGREVEEAE</sequence>
<dbReference type="Proteomes" id="UP000242715">
    <property type="component" value="Unassembled WGS sequence"/>
</dbReference>
<comment type="caution">
    <text evidence="1">The sequence shown here is derived from an EMBL/GenBank/DDBJ whole genome shotgun (WGS) entry which is preliminary data.</text>
</comment>
<protein>
    <submittedName>
        <fullName evidence="1">Uncharacterized protein</fullName>
    </submittedName>
</protein>
<evidence type="ECO:0000313" key="2">
    <source>
        <dbReference type="Proteomes" id="UP000242715"/>
    </source>
</evidence>
<gene>
    <name evidence="1" type="ORF">TSUD_426920</name>
</gene>
<dbReference type="AlphaFoldDB" id="A0A1B5Z9Z5"/>
<organism evidence="1 2">
    <name type="scientific">Trifolium subterraneum</name>
    <name type="common">Subterranean clover</name>
    <dbReference type="NCBI Taxonomy" id="3900"/>
    <lineage>
        <taxon>Eukaryota</taxon>
        <taxon>Viridiplantae</taxon>
        <taxon>Streptophyta</taxon>
        <taxon>Embryophyta</taxon>
        <taxon>Tracheophyta</taxon>
        <taxon>Spermatophyta</taxon>
        <taxon>Magnoliopsida</taxon>
        <taxon>eudicotyledons</taxon>
        <taxon>Gunneridae</taxon>
        <taxon>Pentapetalae</taxon>
        <taxon>rosids</taxon>
        <taxon>fabids</taxon>
        <taxon>Fabales</taxon>
        <taxon>Fabaceae</taxon>
        <taxon>Papilionoideae</taxon>
        <taxon>50 kb inversion clade</taxon>
        <taxon>NPAAA clade</taxon>
        <taxon>Hologalegina</taxon>
        <taxon>IRL clade</taxon>
        <taxon>Trifolieae</taxon>
        <taxon>Trifolium</taxon>
    </lineage>
</organism>
<reference evidence="2" key="1">
    <citation type="journal article" date="2017" name="Front. Plant Sci.">
        <title>Climate Clever Clovers: New Paradigm to Reduce the Environmental Footprint of Ruminants by Breeding Low Methanogenic Forages Utilizing Haplotype Variation.</title>
        <authorList>
            <person name="Kaur P."/>
            <person name="Appels R."/>
            <person name="Bayer P.E."/>
            <person name="Keeble-Gagnere G."/>
            <person name="Wang J."/>
            <person name="Hirakawa H."/>
            <person name="Shirasawa K."/>
            <person name="Vercoe P."/>
            <person name="Stefanova K."/>
            <person name="Durmic Z."/>
            <person name="Nichols P."/>
            <person name="Revell C."/>
            <person name="Isobe S.N."/>
            <person name="Edwards D."/>
            <person name="Erskine W."/>
        </authorList>
    </citation>
    <scope>NUCLEOTIDE SEQUENCE [LARGE SCALE GENOMIC DNA]</scope>
    <source>
        <strain evidence="2">cv. Daliak</strain>
    </source>
</reference>
<feature type="non-terminal residue" evidence="1">
    <location>
        <position position="69"/>
    </location>
</feature>
<keyword evidence="2" id="KW-1185">Reference proteome</keyword>
<proteinExistence type="predicted"/>
<evidence type="ECO:0000313" key="1">
    <source>
        <dbReference type="EMBL" id="GAU10911.1"/>
    </source>
</evidence>
<accession>A0A1B5Z9Z5</accession>
<dbReference type="EMBL" id="BCLP01064199">
    <property type="protein sequence ID" value="GAU10911.1"/>
    <property type="molecule type" value="Genomic_DNA"/>
</dbReference>
<name>A0A1B5Z9Z5_TRISU</name>
<feature type="non-terminal residue" evidence="1">
    <location>
        <position position="1"/>
    </location>
</feature>